<protein>
    <submittedName>
        <fullName evidence="1">Uncharacterized protein</fullName>
    </submittedName>
</protein>
<gene>
    <name evidence="1" type="ORF">X943_001814</name>
</gene>
<reference evidence="1" key="1">
    <citation type="journal article" date="2014" name="Nucleic Acids Res.">
        <title>The evolutionary dynamics of variant antigen genes in Babesia reveal a history of genomic innovation underlying host-parasite interaction.</title>
        <authorList>
            <person name="Jackson A.P."/>
            <person name="Otto T.D."/>
            <person name="Darby A."/>
            <person name="Ramaprasad A."/>
            <person name="Xia D."/>
            <person name="Echaide I.E."/>
            <person name="Farber M."/>
            <person name="Gahlot S."/>
            <person name="Gamble J."/>
            <person name="Gupta D."/>
            <person name="Gupta Y."/>
            <person name="Jackson L."/>
            <person name="Malandrin L."/>
            <person name="Malas T.B."/>
            <person name="Moussa E."/>
            <person name="Nair M."/>
            <person name="Reid A.J."/>
            <person name="Sanders M."/>
            <person name="Sharma J."/>
            <person name="Tracey A."/>
            <person name="Quail M.A."/>
            <person name="Weir W."/>
            <person name="Wastling J.M."/>
            <person name="Hall N."/>
            <person name="Willadsen P."/>
            <person name="Lingelbach K."/>
            <person name="Shiels B."/>
            <person name="Tait A."/>
            <person name="Berriman M."/>
            <person name="Allred D.R."/>
            <person name="Pain A."/>
        </authorList>
    </citation>
    <scope>NUCLEOTIDE SEQUENCE</scope>
    <source>
        <strain evidence="1">1802A</strain>
    </source>
</reference>
<evidence type="ECO:0000313" key="2">
    <source>
        <dbReference type="Proteomes" id="UP001195914"/>
    </source>
</evidence>
<dbReference type="EMBL" id="JAHBMH010000005">
    <property type="protein sequence ID" value="KAK1940199.1"/>
    <property type="molecule type" value="Genomic_DNA"/>
</dbReference>
<accession>A0AAD9GK29</accession>
<reference evidence="1" key="2">
    <citation type="submission" date="2021-05" db="EMBL/GenBank/DDBJ databases">
        <authorList>
            <person name="Pain A."/>
        </authorList>
    </citation>
    <scope>NUCLEOTIDE SEQUENCE</scope>
    <source>
        <strain evidence="1">1802A</strain>
    </source>
</reference>
<evidence type="ECO:0000313" key="1">
    <source>
        <dbReference type="EMBL" id="KAK1940199.1"/>
    </source>
</evidence>
<comment type="caution">
    <text evidence="1">The sequence shown here is derived from an EMBL/GenBank/DDBJ whole genome shotgun (WGS) entry which is preliminary data.</text>
</comment>
<name>A0AAD9GK29_BABDI</name>
<proteinExistence type="predicted"/>
<dbReference type="AlphaFoldDB" id="A0AAD9GK29"/>
<sequence>MSEKGTCNFEFKHETLKEILEELYKLHGMDQTKPKVFQQLKSYLKAYCGVSYLNDFYGSRDYGVSSYGGSILLLTYAGEKVSEAILKSTPWASQIQDTHKDHTGQTCGGKYFNALKKCLPKTFAALFFLFFNVSNECKGFGGGSWNSLPVNGSGQNLKNWLIGGSGSDLPGGFSGGDLNTSKTGKNVADALKKAVSLKPDTNEGPLQKALSHLLFSCPWDDALAGHACLFLDKFCDKVLEGSESFLKGPYKEHSGAFKDVCSALKSDLQPFIDGSSGLSAVCHGNTNLFEDLWDDRKFSDYCEWLKRNIYRIIASLVSMSGESPGWNLSTIQNAYSAGPFLYGFVPKDKSWMTHINSKLPKAITPLTASLEKLEKALQTSSTAATAGGVTTGVLGAGGLGFGAAYATNAFGFQNFITGLLSSFLK</sequence>
<keyword evidence="2" id="KW-1185">Reference proteome</keyword>
<dbReference type="Proteomes" id="UP001195914">
    <property type="component" value="Unassembled WGS sequence"/>
</dbReference>
<organism evidence="1 2">
    <name type="scientific">Babesia divergens</name>
    <dbReference type="NCBI Taxonomy" id="32595"/>
    <lineage>
        <taxon>Eukaryota</taxon>
        <taxon>Sar</taxon>
        <taxon>Alveolata</taxon>
        <taxon>Apicomplexa</taxon>
        <taxon>Aconoidasida</taxon>
        <taxon>Piroplasmida</taxon>
        <taxon>Babesiidae</taxon>
        <taxon>Babesia</taxon>
    </lineage>
</organism>